<evidence type="ECO:0000256" key="1">
    <source>
        <dbReference type="SAM" id="Phobius"/>
    </source>
</evidence>
<dbReference type="KEGG" id="hws:RNZ46_07275"/>
<dbReference type="RefSeq" id="WP_316984717.1">
    <property type="nucleotide sequence ID" value="NZ_CP136521.1"/>
</dbReference>
<feature type="transmembrane region" description="Helical" evidence="1">
    <location>
        <begin position="288"/>
        <end position="306"/>
    </location>
</feature>
<feature type="transmembrane region" description="Helical" evidence="1">
    <location>
        <begin position="12"/>
        <end position="30"/>
    </location>
</feature>
<dbReference type="EMBL" id="CP136521">
    <property type="protein sequence ID" value="WOD45060.1"/>
    <property type="molecule type" value="Genomic_DNA"/>
</dbReference>
<feature type="transmembrane region" description="Helical" evidence="1">
    <location>
        <begin position="126"/>
        <end position="154"/>
    </location>
</feature>
<sequence>MITSLFKKSKPINFAIVFFIMLLAFIVLNLKYVEVPITGAFFFKETFLFLVSYVSVLALSFIVGKNSLTQKSNYEIVLYSLFLLALPQTLSHPEIIYANFFVLLGYRRIISLRSQINVNKKLFDAAFWIAIAALFYFWAILFFVLIIVSLLLYTDNNIKHWLIPFTGLLTVFLISMSVSIILDDSFFGIFNSLPEASYNFNNYNSAQYVIIITLLLSFGVWASIFYIQNIKQKKKAYRPSYYLVLFAVLNGFLIIFFAPSKDGSEFLFLFAPLAIIIANYIEIIQEKWFKELFLSVIIVVPFVILLL</sequence>
<keyword evidence="1" id="KW-0812">Transmembrane</keyword>
<feature type="transmembrane region" description="Helical" evidence="1">
    <location>
        <begin position="42"/>
        <end position="64"/>
    </location>
</feature>
<evidence type="ECO:0000313" key="3">
    <source>
        <dbReference type="Proteomes" id="UP001302486"/>
    </source>
</evidence>
<dbReference type="Pfam" id="PF19992">
    <property type="entry name" value="DUF6427"/>
    <property type="match status" value="1"/>
</dbReference>
<gene>
    <name evidence="2" type="ORF">RNZ46_07275</name>
</gene>
<protein>
    <submittedName>
        <fullName evidence="2">DUF6427 family protein</fullName>
    </submittedName>
</protein>
<dbReference type="AlphaFoldDB" id="A0AA97HSF5"/>
<feature type="transmembrane region" description="Helical" evidence="1">
    <location>
        <begin position="264"/>
        <end position="281"/>
    </location>
</feature>
<evidence type="ECO:0000313" key="2">
    <source>
        <dbReference type="EMBL" id="WOD45060.1"/>
    </source>
</evidence>
<feature type="transmembrane region" description="Helical" evidence="1">
    <location>
        <begin position="161"/>
        <end position="182"/>
    </location>
</feature>
<keyword evidence="3" id="KW-1185">Reference proteome</keyword>
<feature type="transmembrane region" description="Helical" evidence="1">
    <location>
        <begin position="206"/>
        <end position="227"/>
    </location>
</feature>
<reference evidence="3" key="1">
    <citation type="submission" date="2024-06" db="EMBL/GenBank/DDBJ databases">
        <title>Hwangdonia haimaensis gen. nov., sp. nov., a member of the family Flavobacteriaceae isolated from the haima cold seep.</title>
        <authorList>
            <person name="Li J."/>
        </authorList>
    </citation>
    <scope>NUCLEOTIDE SEQUENCE [LARGE SCALE GENOMIC DNA]</scope>
    <source>
        <strain evidence="3">SCSIO 19198</strain>
    </source>
</reference>
<feature type="transmembrane region" description="Helical" evidence="1">
    <location>
        <begin position="76"/>
        <end position="106"/>
    </location>
</feature>
<feature type="transmembrane region" description="Helical" evidence="1">
    <location>
        <begin position="239"/>
        <end position="258"/>
    </location>
</feature>
<organism evidence="2 3">
    <name type="scientific">Hwangdonia lutea</name>
    <dbReference type="NCBI Taxonomy" id="3075823"/>
    <lineage>
        <taxon>Bacteria</taxon>
        <taxon>Pseudomonadati</taxon>
        <taxon>Bacteroidota</taxon>
        <taxon>Flavobacteriia</taxon>
        <taxon>Flavobacteriales</taxon>
        <taxon>Flavobacteriaceae</taxon>
        <taxon>Hwangdonia</taxon>
    </lineage>
</organism>
<keyword evidence="1" id="KW-0472">Membrane</keyword>
<keyword evidence="1" id="KW-1133">Transmembrane helix</keyword>
<name>A0AA97HSF5_9FLAO</name>
<dbReference type="Proteomes" id="UP001302486">
    <property type="component" value="Chromosome"/>
</dbReference>
<dbReference type="InterPro" id="IPR045625">
    <property type="entry name" value="DUF6427"/>
</dbReference>
<proteinExistence type="predicted"/>
<accession>A0AA97HSF5</accession>